<reference evidence="2 3" key="1">
    <citation type="journal article" date="2018" name="Mol. Biol. Evol.">
        <title>Broad Genomic Sampling Reveals a Smut Pathogenic Ancestry of the Fungal Clade Ustilaginomycotina.</title>
        <authorList>
            <person name="Kijpornyongpan T."/>
            <person name="Mondo S.J."/>
            <person name="Barry K."/>
            <person name="Sandor L."/>
            <person name="Lee J."/>
            <person name="Lipzen A."/>
            <person name="Pangilinan J."/>
            <person name="LaButti K."/>
            <person name="Hainaut M."/>
            <person name="Henrissat B."/>
            <person name="Grigoriev I.V."/>
            <person name="Spatafora J.W."/>
            <person name="Aime M.C."/>
        </authorList>
    </citation>
    <scope>NUCLEOTIDE SEQUENCE [LARGE SCALE GENOMIC DNA]</scope>
    <source>
        <strain evidence="2 3">MCA 5214</strain>
    </source>
</reference>
<dbReference type="AlphaFoldDB" id="A0A316UJK3"/>
<dbReference type="EMBL" id="KZ819675">
    <property type="protein sequence ID" value="PWN25462.1"/>
    <property type="molecule type" value="Genomic_DNA"/>
</dbReference>
<evidence type="ECO:0000313" key="3">
    <source>
        <dbReference type="Proteomes" id="UP000245884"/>
    </source>
</evidence>
<accession>A0A316UJK3</accession>
<gene>
    <name evidence="2" type="ORF">BDZ90DRAFT_267857</name>
</gene>
<dbReference type="RefSeq" id="XP_025360074.1">
    <property type="nucleotide sequence ID" value="XM_025508714.1"/>
</dbReference>
<dbReference type="Proteomes" id="UP000245884">
    <property type="component" value="Unassembled WGS sequence"/>
</dbReference>
<keyword evidence="3" id="KW-1185">Reference proteome</keyword>
<feature type="chain" id="PRO_5016462225" evidence="1">
    <location>
        <begin position="23"/>
        <end position="151"/>
    </location>
</feature>
<feature type="signal peptide" evidence="1">
    <location>
        <begin position="1"/>
        <end position="22"/>
    </location>
</feature>
<evidence type="ECO:0000256" key="1">
    <source>
        <dbReference type="SAM" id="SignalP"/>
    </source>
</evidence>
<name>A0A316UJK3_9BASI</name>
<sequence>MFASVKLMSVLLVGLALRVTSAPPPERPQSRWLGYCWTHDYKCGGIKVKAIDGPYPGNIQVRDCLSIAPRYDLIAACLDPRCVKRCVPVDTKADVCLEGAALYRCLKFVKPYAAATARDGHFNVTTVDARASDDVEGRAVEYGHMFIEQDG</sequence>
<dbReference type="GeneID" id="37030537"/>
<evidence type="ECO:0000313" key="2">
    <source>
        <dbReference type="EMBL" id="PWN25462.1"/>
    </source>
</evidence>
<protein>
    <submittedName>
        <fullName evidence="2">Uncharacterized protein</fullName>
    </submittedName>
</protein>
<proteinExistence type="predicted"/>
<keyword evidence="1" id="KW-0732">Signal</keyword>
<organism evidence="2 3">
    <name type="scientific">Jaminaea rosea</name>
    <dbReference type="NCBI Taxonomy" id="1569628"/>
    <lineage>
        <taxon>Eukaryota</taxon>
        <taxon>Fungi</taxon>
        <taxon>Dikarya</taxon>
        <taxon>Basidiomycota</taxon>
        <taxon>Ustilaginomycotina</taxon>
        <taxon>Exobasidiomycetes</taxon>
        <taxon>Microstromatales</taxon>
        <taxon>Microstromatales incertae sedis</taxon>
        <taxon>Jaminaea</taxon>
    </lineage>
</organism>